<evidence type="ECO:0000256" key="3">
    <source>
        <dbReference type="ARBA" id="ARBA00022833"/>
    </source>
</evidence>
<keyword evidence="2" id="KW-0863">Zinc-finger</keyword>
<sequence>MATKKAPAKSAVKKPAPKKNTATPVKKAAPAKKAAAPVKKAAAKPVAKKAAPKPVAKKAAAKPVAVKKAAKPVAKAVTKTPASSVKKSAPAPVKKAAAPQKPTKVLAKTPNKPVAKAAPVKAAPAKVAPAKPVAKAAEKPAPAKVAAEKPAPAKVAAEKPVAKAAPAKPAVQKPVVLPKINTKTSRKYEPDFTKSVLDKAPQDPGAPIVMYSDADLAEFKELIQRKLASAKKELAYLQGLITRKDDMGGDEGDGRYMTMEDGSLSMERENLSLMASRQITFVDHLEKALIRIENKTYGVCRVTGKLIDKARLRAVPHATLSMEAKMSGSK</sequence>
<evidence type="ECO:0000256" key="2">
    <source>
        <dbReference type="ARBA" id="ARBA00022771"/>
    </source>
</evidence>
<feature type="compositionally biased region" description="Low complexity" evidence="5">
    <location>
        <begin position="112"/>
        <end position="131"/>
    </location>
</feature>
<feature type="region of interest" description="Disordered" evidence="5">
    <location>
        <begin position="1"/>
        <end position="131"/>
    </location>
</feature>
<feature type="domain" description="Zinc finger DksA/TraR C4-type" evidence="6">
    <location>
        <begin position="296"/>
        <end position="324"/>
    </location>
</feature>
<keyword evidence="1" id="KW-0479">Metal-binding</keyword>
<name>A0ABV8QU31_9BACT</name>
<dbReference type="Proteomes" id="UP001595907">
    <property type="component" value="Unassembled WGS sequence"/>
</dbReference>
<reference evidence="8" key="1">
    <citation type="journal article" date="2019" name="Int. J. Syst. Evol. Microbiol.">
        <title>The Global Catalogue of Microorganisms (GCM) 10K type strain sequencing project: providing services to taxonomists for standard genome sequencing and annotation.</title>
        <authorList>
            <consortium name="The Broad Institute Genomics Platform"/>
            <consortium name="The Broad Institute Genome Sequencing Center for Infectious Disease"/>
            <person name="Wu L."/>
            <person name="Ma J."/>
        </authorList>
    </citation>
    <scope>NUCLEOTIDE SEQUENCE [LARGE SCALE GENOMIC DNA]</scope>
    <source>
        <strain evidence="8">CECT 8289</strain>
    </source>
</reference>
<dbReference type="PANTHER" id="PTHR33823">
    <property type="entry name" value="RNA POLYMERASE-BINDING TRANSCRIPTION FACTOR DKSA-RELATED"/>
    <property type="match status" value="1"/>
</dbReference>
<evidence type="ECO:0000313" key="8">
    <source>
        <dbReference type="Proteomes" id="UP001595907"/>
    </source>
</evidence>
<comment type="caution">
    <text evidence="7">The sequence shown here is derived from an EMBL/GenBank/DDBJ whole genome shotgun (WGS) entry which is preliminary data.</text>
</comment>
<keyword evidence="8" id="KW-1185">Reference proteome</keyword>
<dbReference type="InterPro" id="IPR000962">
    <property type="entry name" value="Znf_DskA_TraR"/>
</dbReference>
<evidence type="ECO:0000256" key="1">
    <source>
        <dbReference type="ARBA" id="ARBA00022723"/>
    </source>
</evidence>
<protein>
    <submittedName>
        <fullName evidence="7">TraR/DksA family transcriptional regulator</fullName>
    </submittedName>
</protein>
<feature type="compositionally biased region" description="Basic residues" evidence="5">
    <location>
        <begin position="46"/>
        <end position="60"/>
    </location>
</feature>
<dbReference type="PROSITE" id="PS51128">
    <property type="entry name" value="ZF_DKSA_2"/>
    <property type="match status" value="1"/>
</dbReference>
<keyword evidence="3" id="KW-0862">Zinc</keyword>
<feature type="compositionally biased region" description="Low complexity" evidence="5">
    <location>
        <begin position="1"/>
        <end position="10"/>
    </location>
</feature>
<dbReference type="RefSeq" id="WP_379708041.1">
    <property type="nucleotide sequence ID" value="NZ_JBHSCZ010000001.1"/>
</dbReference>
<feature type="compositionally biased region" description="Low complexity" evidence="5">
    <location>
        <begin position="61"/>
        <end position="104"/>
    </location>
</feature>
<feature type="zinc finger region" description="dksA C4-type" evidence="4">
    <location>
        <begin position="300"/>
        <end position="324"/>
    </location>
</feature>
<dbReference type="Pfam" id="PF01258">
    <property type="entry name" value="zf-dskA_traR"/>
    <property type="match status" value="1"/>
</dbReference>
<dbReference type="Gene3D" id="1.20.120.910">
    <property type="entry name" value="DksA, coiled-coil domain"/>
    <property type="match status" value="1"/>
</dbReference>
<proteinExistence type="predicted"/>
<gene>
    <name evidence="7" type="ORF">ACFOWM_06580</name>
</gene>
<evidence type="ECO:0000313" key="7">
    <source>
        <dbReference type="EMBL" id="MFC4262534.1"/>
    </source>
</evidence>
<evidence type="ECO:0000256" key="4">
    <source>
        <dbReference type="PROSITE-ProRule" id="PRU00510"/>
    </source>
</evidence>
<organism evidence="7 8">
    <name type="scientific">Ferruginibacter yonginensis</name>
    <dbReference type="NCBI Taxonomy" id="1310416"/>
    <lineage>
        <taxon>Bacteria</taxon>
        <taxon>Pseudomonadati</taxon>
        <taxon>Bacteroidota</taxon>
        <taxon>Chitinophagia</taxon>
        <taxon>Chitinophagales</taxon>
        <taxon>Chitinophagaceae</taxon>
        <taxon>Ferruginibacter</taxon>
    </lineage>
</organism>
<evidence type="ECO:0000259" key="6">
    <source>
        <dbReference type="Pfam" id="PF01258"/>
    </source>
</evidence>
<dbReference type="PANTHER" id="PTHR33823:SF2">
    <property type="entry name" value="RNA POLYMERASE-BINDING TRANSCRIPTION FACTOR DKSA"/>
    <property type="match status" value="1"/>
</dbReference>
<evidence type="ECO:0000256" key="5">
    <source>
        <dbReference type="SAM" id="MobiDB-lite"/>
    </source>
</evidence>
<accession>A0ABV8QU31</accession>
<dbReference type="EMBL" id="JBHSCZ010000001">
    <property type="protein sequence ID" value="MFC4262534.1"/>
    <property type="molecule type" value="Genomic_DNA"/>
</dbReference>
<feature type="compositionally biased region" description="Low complexity" evidence="5">
    <location>
        <begin position="18"/>
        <end position="45"/>
    </location>
</feature>